<evidence type="ECO:0000313" key="7">
    <source>
        <dbReference type="EMBL" id="KDQ52302.1"/>
    </source>
</evidence>
<dbReference type="Pfam" id="PF19086">
    <property type="entry name" value="Terpene_syn_C_2"/>
    <property type="match status" value="1"/>
</dbReference>
<dbReference type="STRING" id="933084.A0A067PM63"/>
<comment type="similarity">
    <text evidence="2 6">Belongs to the terpene synthase family.</text>
</comment>
<dbReference type="SFLD" id="SFLDS00005">
    <property type="entry name" value="Isoprenoid_Synthase_Type_I"/>
    <property type="match status" value="1"/>
</dbReference>
<dbReference type="GO" id="GO:0046872">
    <property type="term" value="F:metal ion binding"/>
    <property type="evidence" value="ECO:0007669"/>
    <property type="project" value="UniProtKB-KW"/>
</dbReference>
<comment type="cofactor">
    <cofactor evidence="1 6">
        <name>Mg(2+)</name>
        <dbReference type="ChEBI" id="CHEBI:18420"/>
    </cofactor>
</comment>
<gene>
    <name evidence="7" type="ORF">JAAARDRAFT_62046</name>
</gene>
<evidence type="ECO:0000256" key="2">
    <source>
        <dbReference type="ARBA" id="ARBA00006333"/>
    </source>
</evidence>
<dbReference type="OrthoDB" id="2861623at2759"/>
<dbReference type="SFLD" id="SFLDG01020">
    <property type="entry name" value="Terpene_Cyclase_Like_2"/>
    <property type="match status" value="1"/>
</dbReference>
<evidence type="ECO:0000256" key="5">
    <source>
        <dbReference type="ARBA" id="ARBA00023239"/>
    </source>
</evidence>
<dbReference type="EMBL" id="KL197741">
    <property type="protein sequence ID" value="KDQ52302.1"/>
    <property type="molecule type" value="Genomic_DNA"/>
</dbReference>
<evidence type="ECO:0000256" key="1">
    <source>
        <dbReference type="ARBA" id="ARBA00001946"/>
    </source>
</evidence>
<dbReference type="GO" id="GO:0010333">
    <property type="term" value="F:terpene synthase activity"/>
    <property type="evidence" value="ECO:0007669"/>
    <property type="project" value="InterPro"/>
</dbReference>
<accession>A0A067PM63</accession>
<evidence type="ECO:0000256" key="3">
    <source>
        <dbReference type="ARBA" id="ARBA00022723"/>
    </source>
</evidence>
<dbReference type="EC" id="4.2.3.-" evidence="6"/>
<keyword evidence="3 6" id="KW-0479">Metal-binding</keyword>
<dbReference type="InterPro" id="IPR008949">
    <property type="entry name" value="Isoprenoid_synthase_dom_sf"/>
</dbReference>
<proteinExistence type="inferred from homology"/>
<evidence type="ECO:0000256" key="6">
    <source>
        <dbReference type="RuleBase" id="RU366034"/>
    </source>
</evidence>
<protein>
    <recommendedName>
        <fullName evidence="6">Terpene synthase</fullName>
        <ecNumber evidence="6">4.2.3.-</ecNumber>
    </recommendedName>
</protein>
<keyword evidence="5 6" id="KW-0456">Lyase</keyword>
<dbReference type="PANTHER" id="PTHR35201:SF4">
    <property type="entry name" value="BETA-PINACENE SYNTHASE-RELATED"/>
    <property type="match status" value="1"/>
</dbReference>
<dbReference type="Gene3D" id="1.10.600.10">
    <property type="entry name" value="Farnesyl Diphosphate Synthase"/>
    <property type="match status" value="1"/>
</dbReference>
<dbReference type="HOGENOM" id="CLU_042538_3_2_1"/>
<keyword evidence="8" id="KW-1185">Reference proteome</keyword>
<keyword evidence="4 6" id="KW-0460">Magnesium</keyword>
<dbReference type="Proteomes" id="UP000027265">
    <property type="component" value="Unassembled WGS sequence"/>
</dbReference>
<dbReference type="InterPro" id="IPR034686">
    <property type="entry name" value="Terpene_cyclase-like_2"/>
</dbReference>
<dbReference type="AlphaFoldDB" id="A0A067PM63"/>
<organism evidence="7 8">
    <name type="scientific">Jaapia argillacea MUCL 33604</name>
    <dbReference type="NCBI Taxonomy" id="933084"/>
    <lineage>
        <taxon>Eukaryota</taxon>
        <taxon>Fungi</taxon>
        <taxon>Dikarya</taxon>
        <taxon>Basidiomycota</taxon>
        <taxon>Agaricomycotina</taxon>
        <taxon>Agaricomycetes</taxon>
        <taxon>Agaricomycetidae</taxon>
        <taxon>Jaapiales</taxon>
        <taxon>Jaapiaceae</taxon>
        <taxon>Jaapia</taxon>
    </lineage>
</organism>
<name>A0A067PM63_9AGAM</name>
<reference evidence="8" key="1">
    <citation type="journal article" date="2014" name="Proc. Natl. Acad. Sci. U.S.A.">
        <title>Extensive sampling of basidiomycete genomes demonstrates inadequacy of the white-rot/brown-rot paradigm for wood decay fungi.</title>
        <authorList>
            <person name="Riley R."/>
            <person name="Salamov A.A."/>
            <person name="Brown D.W."/>
            <person name="Nagy L.G."/>
            <person name="Floudas D."/>
            <person name="Held B.W."/>
            <person name="Levasseur A."/>
            <person name="Lombard V."/>
            <person name="Morin E."/>
            <person name="Otillar R."/>
            <person name="Lindquist E.A."/>
            <person name="Sun H."/>
            <person name="LaButti K.M."/>
            <person name="Schmutz J."/>
            <person name="Jabbour D."/>
            <person name="Luo H."/>
            <person name="Baker S.E."/>
            <person name="Pisabarro A.G."/>
            <person name="Walton J.D."/>
            <person name="Blanchette R.A."/>
            <person name="Henrissat B."/>
            <person name="Martin F."/>
            <person name="Cullen D."/>
            <person name="Hibbett D.S."/>
            <person name="Grigoriev I.V."/>
        </authorList>
    </citation>
    <scope>NUCLEOTIDE SEQUENCE [LARGE SCALE GENOMIC DNA]</scope>
    <source>
        <strain evidence="8">MUCL 33604</strain>
    </source>
</reference>
<evidence type="ECO:0000313" key="8">
    <source>
        <dbReference type="Proteomes" id="UP000027265"/>
    </source>
</evidence>
<sequence>MSTLTLNPNLSLPIFHDIPTSSNTSKKESLLRRIKGSRIFIPDLYQVLPGWKHDMNEGYPSMRDEIDNWLLSWVRDETERRRIIRADFASLAACLYPKAQPEEYRAMALYHGWIFIWDDVIDDGTLDDPKLAQYHRETCDTISWCMGPKPFVGPCPPTNGIMSSFIEIAKTIVPNCSQYARERIHNELQAYINTATWLQSKRQGEILSMKEHIEQRNQSSGIFPSIALLEYIHGLDLPPSVINHEAMQVIINKTCLIIHLLNDIVSFPKELADNQVDNLIPLLVHHENLSTQEAILRACELVRQAHLAFVDAERRLPVNGNIRTFVQGCKDLATGAVHWSYLSARYYGKNPIREGYKTFMQL</sequence>
<dbReference type="SUPFAM" id="SSF48576">
    <property type="entry name" value="Terpenoid synthases"/>
    <property type="match status" value="1"/>
</dbReference>
<dbReference type="PANTHER" id="PTHR35201">
    <property type="entry name" value="TERPENE SYNTHASE"/>
    <property type="match status" value="1"/>
</dbReference>
<evidence type="ECO:0000256" key="4">
    <source>
        <dbReference type="ARBA" id="ARBA00022842"/>
    </source>
</evidence>
<dbReference type="GO" id="GO:0008299">
    <property type="term" value="P:isoprenoid biosynthetic process"/>
    <property type="evidence" value="ECO:0007669"/>
    <property type="project" value="UniProtKB-ARBA"/>
</dbReference>
<dbReference type="InParanoid" id="A0A067PM63"/>